<dbReference type="Gene3D" id="2.60.40.1190">
    <property type="match status" value="1"/>
</dbReference>
<dbReference type="EMBL" id="JAAKDE010000016">
    <property type="protein sequence ID" value="MBA2133590.1"/>
    <property type="molecule type" value="Genomic_DNA"/>
</dbReference>
<sequence length="208" mass="23287">MTKKLVREGFLLVLLFLVLGTPSRAADVPLKAVRVNESFAGTLPEKAWRESTAAYDFSLPGGMNLRLWAGFDQEQLYLGFYVKDLFLTFQDDYSLDFRGSDHLRLSFWPQGSTPVTLYLLPSSKIKEPLLNISGASWRRTSVMVRSFPVPEGYFLTVDIALSNLGLAPNHREIPVQIGVNEVSSTGEAKTYWLFGTGPLDYTTLVLSR</sequence>
<reference evidence="1" key="1">
    <citation type="submission" date="2020-06" db="EMBL/GenBank/DDBJ databases">
        <title>Novel chitinolytic bacterium.</title>
        <authorList>
            <person name="Ungkulpasvich U."/>
            <person name="Kosugi A."/>
            <person name="Uke A."/>
        </authorList>
    </citation>
    <scope>NUCLEOTIDE SEQUENCE</scope>
    <source>
        <strain evidence="1">UUS1-1</strain>
    </source>
</reference>
<dbReference type="RefSeq" id="WP_181340059.1">
    <property type="nucleotide sequence ID" value="NZ_JAAKDE010000016.1"/>
</dbReference>
<gene>
    <name evidence="1" type="ORF">G5B42_08570</name>
</gene>
<keyword evidence="2" id="KW-1185">Reference proteome</keyword>
<name>A0A8J6I0V8_9FIRM</name>
<protein>
    <recommendedName>
        <fullName evidence="3">Carbohydrate family 9 binding domain-like</fullName>
    </recommendedName>
</protein>
<comment type="caution">
    <text evidence="1">The sequence shown here is derived from an EMBL/GenBank/DDBJ whole genome shotgun (WGS) entry which is preliminary data.</text>
</comment>
<accession>A0A8J6I0V8</accession>
<dbReference type="Proteomes" id="UP000657177">
    <property type="component" value="Unassembled WGS sequence"/>
</dbReference>
<evidence type="ECO:0000313" key="1">
    <source>
        <dbReference type="EMBL" id="MBA2133590.1"/>
    </source>
</evidence>
<dbReference type="AlphaFoldDB" id="A0A8J6I0V8"/>
<proteinExistence type="predicted"/>
<dbReference type="SUPFAM" id="SSF49344">
    <property type="entry name" value="CBD9-like"/>
    <property type="match status" value="1"/>
</dbReference>
<evidence type="ECO:0000313" key="2">
    <source>
        <dbReference type="Proteomes" id="UP000657177"/>
    </source>
</evidence>
<organism evidence="1 2">
    <name type="scientific">Capillibacterium thermochitinicola</name>
    <dbReference type="NCBI Taxonomy" id="2699427"/>
    <lineage>
        <taxon>Bacteria</taxon>
        <taxon>Bacillati</taxon>
        <taxon>Bacillota</taxon>
        <taxon>Capillibacterium</taxon>
    </lineage>
</organism>
<evidence type="ECO:0008006" key="3">
    <source>
        <dbReference type="Google" id="ProtNLM"/>
    </source>
</evidence>